<comment type="caution">
    <text evidence="4">The sequence shown here is derived from an EMBL/GenBank/DDBJ whole genome shotgun (WGS) entry which is preliminary data.</text>
</comment>
<protein>
    <recommendedName>
        <fullName evidence="3">AMIN-like domain-containing protein</fullName>
    </recommendedName>
</protein>
<dbReference type="Proteomes" id="UP001595955">
    <property type="component" value="Unassembled WGS sequence"/>
</dbReference>
<feature type="domain" description="AMIN-like" evidence="3">
    <location>
        <begin position="95"/>
        <end position="216"/>
    </location>
</feature>
<proteinExistence type="predicted"/>
<dbReference type="InterPro" id="IPR056303">
    <property type="entry name" value="AMIN-like"/>
</dbReference>
<reference evidence="5" key="1">
    <citation type="journal article" date="2019" name="Int. J. Syst. Evol. Microbiol.">
        <title>The Global Catalogue of Microorganisms (GCM) 10K type strain sequencing project: providing services to taxonomists for standard genome sequencing and annotation.</title>
        <authorList>
            <consortium name="The Broad Institute Genomics Platform"/>
            <consortium name="The Broad Institute Genome Sequencing Center for Infectious Disease"/>
            <person name="Wu L."/>
            <person name="Ma J."/>
        </authorList>
    </citation>
    <scope>NUCLEOTIDE SEQUENCE [LARGE SCALE GENOMIC DNA]</scope>
    <source>
        <strain evidence="5">JCM 3369</strain>
    </source>
</reference>
<dbReference type="Pfam" id="PF24837">
    <property type="entry name" value="AMIN-like"/>
    <property type="match status" value="1"/>
</dbReference>
<dbReference type="PROSITE" id="PS51257">
    <property type="entry name" value="PROKAR_LIPOPROTEIN"/>
    <property type="match status" value="1"/>
</dbReference>
<feature type="compositionally biased region" description="Low complexity" evidence="1">
    <location>
        <begin position="35"/>
        <end position="54"/>
    </location>
</feature>
<feature type="chain" id="PRO_5045731261" description="AMIN-like domain-containing protein" evidence="2">
    <location>
        <begin position="22"/>
        <end position="219"/>
    </location>
</feature>
<keyword evidence="2" id="KW-0732">Signal</keyword>
<gene>
    <name evidence="4" type="ORF">ACFO3F_05515</name>
</gene>
<evidence type="ECO:0000313" key="5">
    <source>
        <dbReference type="Proteomes" id="UP001595955"/>
    </source>
</evidence>
<keyword evidence="5" id="KW-1185">Reference proteome</keyword>
<dbReference type="RefSeq" id="WP_122825260.1">
    <property type="nucleotide sequence ID" value="NZ_CP033325.1"/>
</dbReference>
<feature type="region of interest" description="Disordered" evidence="1">
    <location>
        <begin position="24"/>
        <end position="82"/>
    </location>
</feature>
<organism evidence="4 5">
    <name type="scientific">Georgenia faecalis</name>
    <dbReference type="NCBI Taxonomy" id="2483799"/>
    <lineage>
        <taxon>Bacteria</taxon>
        <taxon>Bacillati</taxon>
        <taxon>Actinomycetota</taxon>
        <taxon>Actinomycetes</taxon>
        <taxon>Micrococcales</taxon>
        <taxon>Bogoriellaceae</taxon>
        <taxon>Georgenia</taxon>
    </lineage>
</organism>
<evidence type="ECO:0000256" key="1">
    <source>
        <dbReference type="SAM" id="MobiDB-lite"/>
    </source>
</evidence>
<accession>A0ABV9D7H8</accession>
<evidence type="ECO:0000313" key="4">
    <source>
        <dbReference type="EMBL" id="MFC4554699.1"/>
    </source>
</evidence>
<name>A0ABV9D7H8_9MICO</name>
<sequence>MRNLINALVVAALPLALVACTADEGGTEPDPRATGESAAPAGPSSAAPSEPAGAVPTATDDEPSPPVGTPDFGVEPQRNAEFPAPSLAGEDLYAAGVRVAAHQGYDRLVIDFAGAGTPAWAVEYVDAATVPEGEEVIDVGGEHTLRITMQDVSSPENHGQDDLSGPLPVGDAQLVRDVFSTGSFETVKTVYVGVDEEVPFRTFTLTDPSRLVVDVAVPQ</sequence>
<evidence type="ECO:0000256" key="2">
    <source>
        <dbReference type="SAM" id="SignalP"/>
    </source>
</evidence>
<feature type="signal peptide" evidence="2">
    <location>
        <begin position="1"/>
        <end position="21"/>
    </location>
</feature>
<evidence type="ECO:0000259" key="3">
    <source>
        <dbReference type="Pfam" id="PF24837"/>
    </source>
</evidence>
<dbReference type="EMBL" id="JBHSGF010000003">
    <property type="protein sequence ID" value="MFC4554699.1"/>
    <property type="molecule type" value="Genomic_DNA"/>
</dbReference>